<sequence length="139" mass="15407">MKLNILAAAGLATLSFLPLAAGASAAPIAAAGQAGITVERSEAVTKVDYRGRGWRHHERRWNHKLSTHRISRKLRRQGFTPVRYFDTRGRVYSLAARGRRGAPVMLRVNAYNGQVISVSRMGPKHRGHTGGHHGGWRHR</sequence>
<dbReference type="RefSeq" id="WP_092813227.1">
    <property type="nucleotide sequence ID" value="NZ_FMVW01000005.1"/>
</dbReference>
<dbReference type="Proteomes" id="UP000199347">
    <property type="component" value="Unassembled WGS sequence"/>
</dbReference>
<reference evidence="4" key="1">
    <citation type="submission" date="2016-10" db="EMBL/GenBank/DDBJ databases">
        <authorList>
            <person name="Varghese N."/>
            <person name="Submissions S."/>
        </authorList>
    </citation>
    <scope>NUCLEOTIDE SEQUENCE [LARGE SCALE GENOMIC DNA]</scope>
    <source>
        <strain evidence="4">DSM 2698</strain>
    </source>
</reference>
<name>A0A1G5NPG8_AFIMA</name>
<accession>A0A1G5NPG8</accession>
<gene>
    <name evidence="3" type="ORF">SAMN03080610_02428</name>
</gene>
<evidence type="ECO:0000313" key="3">
    <source>
        <dbReference type="EMBL" id="SCZ39287.1"/>
    </source>
</evidence>
<feature type="compositionally biased region" description="Basic residues" evidence="1">
    <location>
        <begin position="122"/>
        <end position="139"/>
    </location>
</feature>
<dbReference type="EMBL" id="FMVW01000005">
    <property type="protein sequence ID" value="SCZ39287.1"/>
    <property type="molecule type" value="Genomic_DNA"/>
</dbReference>
<proteinExistence type="predicted"/>
<keyword evidence="2" id="KW-0732">Signal</keyword>
<organism evidence="3 4">
    <name type="scientific">Afifella marina DSM 2698</name>
    <dbReference type="NCBI Taxonomy" id="1120955"/>
    <lineage>
        <taxon>Bacteria</taxon>
        <taxon>Pseudomonadati</taxon>
        <taxon>Pseudomonadota</taxon>
        <taxon>Alphaproteobacteria</taxon>
        <taxon>Hyphomicrobiales</taxon>
        <taxon>Afifellaceae</taxon>
        <taxon>Afifella</taxon>
    </lineage>
</organism>
<dbReference type="AlphaFoldDB" id="A0A1G5NPG8"/>
<dbReference type="OrthoDB" id="9927409at2"/>
<dbReference type="STRING" id="1120955.SAMN03080610_02428"/>
<keyword evidence="4" id="KW-1185">Reference proteome</keyword>
<feature type="chain" id="PRO_5011654566" description="Peptidase propeptide and YPEB domain-containing protein" evidence="2">
    <location>
        <begin position="21"/>
        <end position="139"/>
    </location>
</feature>
<feature type="region of interest" description="Disordered" evidence="1">
    <location>
        <begin position="120"/>
        <end position="139"/>
    </location>
</feature>
<evidence type="ECO:0000256" key="1">
    <source>
        <dbReference type="SAM" id="MobiDB-lite"/>
    </source>
</evidence>
<evidence type="ECO:0000256" key="2">
    <source>
        <dbReference type="SAM" id="SignalP"/>
    </source>
</evidence>
<protein>
    <recommendedName>
        <fullName evidence="5">Peptidase propeptide and YPEB domain-containing protein</fullName>
    </recommendedName>
</protein>
<feature type="signal peptide" evidence="2">
    <location>
        <begin position="1"/>
        <end position="20"/>
    </location>
</feature>
<evidence type="ECO:0008006" key="5">
    <source>
        <dbReference type="Google" id="ProtNLM"/>
    </source>
</evidence>
<evidence type="ECO:0000313" key="4">
    <source>
        <dbReference type="Proteomes" id="UP000199347"/>
    </source>
</evidence>